<reference evidence="1" key="1">
    <citation type="journal article" date="2021" name="Proc. Natl. Acad. Sci. U.S.A.">
        <title>A Catalog of Tens of Thousands of Viruses from Human Metagenomes Reveals Hidden Associations with Chronic Diseases.</title>
        <authorList>
            <person name="Tisza M.J."/>
            <person name="Buck C.B."/>
        </authorList>
    </citation>
    <scope>NUCLEOTIDE SEQUENCE</scope>
    <source>
        <strain evidence="1">Ctq9w2</strain>
    </source>
</reference>
<sequence length="44" mass="5141">MTCSVNGEIKTATSAEKNYQFVEKCNVYCRWGNLLCNYGWEWCP</sequence>
<proteinExistence type="predicted"/>
<name>A0A8S5PXR3_9CAUD</name>
<dbReference type="EMBL" id="BK015530">
    <property type="protein sequence ID" value="DAE11299.1"/>
    <property type="molecule type" value="Genomic_DNA"/>
</dbReference>
<evidence type="ECO:0000313" key="1">
    <source>
        <dbReference type="EMBL" id="DAE11299.1"/>
    </source>
</evidence>
<protein>
    <submittedName>
        <fullName evidence="1">Uncharacterized protein</fullName>
    </submittedName>
</protein>
<organism evidence="1">
    <name type="scientific">Myoviridae sp. ctq9w2</name>
    <dbReference type="NCBI Taxonomy" id="2825177"/>
    <lineage>
        <taxon>Viruses</taxon>
        <taxon>Duplodnaviria</taxon>
        <taxon>Heunggongvirae</taxon>
        <taxon>Uroviricota</taxon>
        <taxon>Caudoviricetes</taxon>
    </lineage>
</organism>
<accession>A0A8S5PXR3</accession>